<comment type="function">
    <text evidence="12">Cell wall formation. Adds enolpyruvyl to UDP-N-acetylglucosamine.</text>
</comment>
<dbReference type="AlphaFoldDB" id="A0A7V3ZSK8"/>
<keyword evidence="3 12" id="KW-0963">Cytoplasm</keyword>
<evidence type="ECO:0000256" key="6">
    <source>
        <dbReference type="ARBA" id="ARBA00022960"/>
    </source>
</evidence>
<feature type="modified residue" description="2-(S-cysteinyl)pyruvic acid O-phosphothioketal" evidence="12">
    <location>
        <position position="118"/>
    </location>
</feature>
<dbReference type="PANTHER" id="PTHR43783">
    <property type="entry name" value="UDP-N-ACETYLGLUCOSAMINE 1-CARBOXYVINYLTRANSFERASE"/>
    <property type="match status" value="1"/>
</dbReference>
<keyword evidence="4 12" id="KW-0132">Cell division</keyword>
<dbReference type="EMBL" id="DTDP01000037">
    <property type="protein sequence ID" value="HGK53577.1"/>
    <property type="molecule type" value="Genomic_DNA"/>
</dbReference>
<sequence length="428" mass="46967">MEIKYLIKGGKKLKGEIEIEGAKNAALPILASTILLNEKVILENIPDVEDVNTMLSLLETLGARIKKIDENRFEVDPEGINSWEAPYEAVRKMRASIYVLGPLLARFGKAKVAFPGGCSFGPRPINYHIEGLAKMGAEIEIDKGFIIAKCKKLKGEELYFDQKSVGATAHLAMASIFAKGKTVILNASKEPEVVDLLNFLKKCGAKIKGEGEDIVEIEGVKKLSPPLKYKIIDDRIEAGTFLVAARMTKGEIKIKSKCGKYLENVIEKLKESGAEIEVQKESIYLNGKNDILPLKIETAPYPGFPTDLQPQFVSMLSIAKGTSIINEGIYPERFGYTGELMRMGANIKVEKGICIIEGIKKLKGTHLIAPDIRAGAALVIAALSAEGESIVEGIEHIKRGYKNFHEKLKKLGANINLINVSRETLSNF</sequence>
<evidence type="ECO:0000256" key="3">
    <source>
        <dbReference type="ARBA" id="ARBA00022490"/>
    </source>
</evidence>
<evidence type="ECO:0000256" key="4">
    <source>
        <dbReference type="ARBA" id="ARBA00022618"/>
    </source>
</evidence>
<evidence type="ECO:0000313" key="14">
    <source>
        <dbReference type="EMBL" id="HGK53577.1"/>
    </source>
</evidence>
<dbReference type="InterPro" id="IPR013792">
    <property type="entry name" value="RNA3'P_cycl/enolpyr_Trfase_a/b"/>
</dbReference>
<evidence type="ECO:0000256" key="12">
    <source>
        <dbReference type="HAMAP-Rule" id="MF_00111"/>
    </source>
</evidence>
<dbReference type="GO" id="GO:0019277">
    <property type="term" value="P:UDP-N-acetylgalactosamine biosynthetic process"/>
    <property type="evidence" value="ECO:0007669"/>
    <property type="project" value="InterPro"/>
</dbReference>
<keyword evidence="5 12" id="KW-0808">Transferase</keyword>
<gene>
    <name evidence="12 14" type="primary">murA</name>
    <name evidence="14" type="ORF">ENU72_00965</name>
</gene>
<protein>
    <recommendedName>
        <fullName evidence="12">UDP-N-acetylglucosamine 1-carboxyvinyltransferase</fullName>
        <ecNumber evidence="12">2.5.1.7</ecNumber>
    </recommendedName>
    <alternativeName>
        <fullName evidence="12">Enoylpyruvate transferase</fullName>
    </alternativeName>
    <alternativeName>
        <fullName evidence="12">UDP-N-acetylglucosamine enolpyruvyl transferase</fullName>
        <shortName evidence="12">EPT</shortName>
    </alternativeName>
</protein>
<dbReference type="HAMAP" id="MF_00111">
    <property type="entry name" value="MurA"/>
    <property type="match status" value="1"/>
</dbReference>
<evidence type="ECO:0000256" key="8">
    <source>
        <dbReference type="ARBA" id="ARBA00023306"/>
    </source>
</evidence>
<evidence type="ECO:0000259" key="13">
    <source>
        <dbReference type="Pfam" id="PF00275"/>
    </source>
</evidence>
<reference evidence="14" key="1">
    <citation type="journal article" date="2020" name="mSystems">
        <title>Genome- and Community-Level Interaction Insights into Carbon Utilization and Element Cycling Functions of Hydrothermarchaeota in Hydrothermal Sediment.</title>
        <authorList>
            <person name="Zhou Z."/>
            <person name="Liu Y."/>
            <person name="Xu W."/>
            <person name="Pan J."/>
            <person name="Luo Z.H."/>
            <person name="Li M."/>
        </authorList>
    </citation>
    <scope>NUCLEOTIDE SEQUENCE [LARGE SCALE GENOMIC DNA]</scope>
    <source>
        <strain evidence="14">SpSt-695</strain>
    </source>
</reference>
<evidence type="ECO:0000256" key="11">
    <source>
        <dbReference type="ARBA" id="ARBA00047527"/>
    </source>
</evidence>
<evidence type="ECO:0000256" key="1">
    <source>
        <dbReference type="ARBA" id="ARBA00004496"/>
    </source>
</evidence>
<dbReference type="CDD" id="cd01555">
    <property type="entry name" value="UdpNAET"/>
    <property type="match status" value="1"/>
</dbReference>
<dbReference type="EC" id="2.5.1.7" evidence="12"/>
<evidence type="ECO:0000256" key="9">
    <source>
        <dbReference type="ARBA" id="ARBA00023316"/>
    </source>
</evidence>
<keyword evidence="9 12" id="KW-0961">Cell wall biogenesis/degradation</keyword>
<dbReference type="Pfam" id="PF00275">
    <property type="entry name" value="EPSP_synthase"/>
    <property type="match status" value="1"/>
</dbReference>
<dbReference type="PANTHER" id="PTHR43783:SF1">
    <property type="entry name" value="UDP-N-ACETYLGLUCOSAMINE 1-CARBOXYVINYLTRANSFERASE"/>
    <property type="match status" value="1"/>
</dbReference>
<dbReference type="FunFam" id="3.65.10.10:FF:000001">
    <property type="entry name" value="UDP-N-acetylglucosamine 1-carboxyvinyltransferase"/>
    <property type="match status" value="1"/>
</dbReference>
<keyword evidence="12" id="KW-0670">Pyruvate</keyword>
<dbReference type="InterPro" id="IPR036968">
    <property type="entry name" value="Enolpyruvate_Tfrase_sf"/>
</dbReference>
<evidence type="ECO:0000256" key="2">
    <source>
        <dbReference type="ARBA" id="ARBA00004752"/>
    </source>
</evidence>
<accession>A0A7V3ZSK8</accession>
<feature type="binding site" evidence="12">
    <location>
        <position position="329"/>
    </location>
    <ligand>
        <name>UDP-N-acetyl-alpha-D-glucosamine</name>
        <dbReference type="ChEBI" id="CHEBI:57705"/>
    </ligand>
</feature>
<comment type="caution">
    <text evidence="14">The sequence shown here is derived from an EMBL/GenBank/DDBJ whole genome shotgun (WGS) entry which is preliminary data.</text>
</comment>
<comment type="similarity">
    <text evidence="10 12">Belongs to the EPSP synthase family. MurA subfamily.</text>
</comment>
<feature type="binding site" evidence="12">
    <location>
        <position position="94"/>
    </location>
    <ligand>
        <name>UDP-N-acetyl-alpha-D-glucosamine</name>
        <dbReference type="ChEBI" id="CHEBI:57705"/>
    </ligand>
</feature>
<organism evidence="14">
    <name type="scientific">candidate division WOR-3 bacterium</name>
    <dbReference type="NCBI Taxonomy" id="2052148"/>
    <lineage>
        <taxon>Bacteria</taxon>
        <taxon>Bacteria division WOR-3</taxon>
    </lineage>
</organism>
<dbReference type="Gene3D" id="3.65.10.10">
    <property type="entry name" value="Enolpyruvate transferase domain"/>
    <property type="match status" value="2"/>
</dbReference>
<dbReference type="InterPro" id="IPR001986">
    <property type="entry name" value="Enolpyruvate_Tfrase_dom"/>
</dbReference>
<dbReference type="GO" id="GO:0005737">
    <property type="term" value="C:cytoplasm"/>
    <property type="evidence" value="ECO:0007669"/>
    <property type="project" value="UniProtKB-SubCell"/>
</dbReference>
<comment type="subcellular location">
    <subcellularLocation>
        <location evidence="1 12">Cytoplasm</location>
    </subcellularLocation>
</comment>
<feature type="binding site" evidence="12">
    <location>
        <position position="307"/>
    </location>
    <ligand>
        <name>UDP-N-acetyl-alpha-D-glucosamine</name>
        <dbReference type="ChEBI" id="CHEBI:57705"/>
    </ligand>
</feature>
<feature type="domain" description="Enolpyruvate transferase" evidence="13">
    <location>
        <begin position="8"/>
        <end position="408"/>
    </location>
</feature>
<dbReference type="NCBIfam" id="NF006873">
    <property type="entry name" value="PRK09369.1"/>
    <property type="match status" value="1"/>
</dbReference>
<dbReference type="GO" id="GO:0008760">
    <property type="term" value="F:UDP-N-acetylglucosamine 1-carboxyvinyltransferase activity"/>
    <property type="evidence" value="ECO:0007669"/>
    <property type="project" value="UniProtKB-UniRule"/>
</dbReference>
<evidence type="ECO:0000256" key="10">
    <source>
        <dbReference type="ARBA" id="ARBA00038367"/>
    </source>
</evidence>
<dbReference type="GO" id="GO:0051301">
    <property type="term" value="P:cell division"/>
    <property type="evidence" value="ECO:0007669"/>
    <property type="project" value="UniProtKB-KW"/>
</dbReference>
<comment type="caution">
    <text evidence="12">Lacks conserved residue(s) required for the propagation of feature annotation.</text>
</comment>
<dbReference type="GO" id="GO:0071555">
    <property type="term" value="P:cell wall organization"/>
    <property type="evidence" value="ECO:0007669"/>
    <property type="project" value="UniProtKB-KW"/>
</dbReference>
<keyword evidence="7 12" id="KW-0573">Peptidoglycan synthesis</keyword>
<evidence type="ECO:0000256" key="5">
    <source>
        <dbReference type="ARBA" id="ARBA00022679"/>
    </source>
</evidence>
<dbReference type="NCBIfam" id="TIGR01072">
    <property type="entry name" value="murA"/>
    <property type="match status" value="1"/>
</dbReference>
<dbReference type="GO" id="GO:0008360">
    <property type="term" value="P:regulation of cell shape"/>
    <property type="evidence" value="ECO:0007669"/>
    <property type="project" value="UniProtKB-KW"/>
</dbReference>
<name>A0A7V3ZSK8_UNCW3</name>
<dbReference type="SUPFAM" id="SSF55205">
    <property type="entry name" value="EPT/RTPC-like"/>
    <property type="match status" value="1"/>
</dbReference>
<keyword evidence="6 12" id="KW-0133">Cell shape</keyword>
<dbReference type="UniPathway" id="UPA00219"/>
<dbReference type="InterPro" id="IPR005750">
    <property type="entry name" value="UDP_GlcNAc_COvinyl_MurA"/>
</dbReference>
<comment type="catalytic activity">
    <reaction evidence="11 12">
        <text>phosphoenolpyruvate + UDP-N-acetyl-alpha-D-glucosamine = UDP-N-acetyl-3-O-(1-carboxyvinyl)-alpha-D-glucosamine + phosphate</text>
        <dbReference type="Rhea" id="RHEA:18681"/>
        <dbReference type="ChEBI" id="CHEBI:43474"/>
        <dbReference type="ChEBI" id="CHEBI:57705"/>
        <dbReference type="ChEBI" id="CHEBI:58702"/>
        <dbReference type="ChEBI" id="CHEBI:68483"/>
        <dbReference type="EC" id="2.5.1.7"/>
    </reaction>
</comment>
<feature type="binding site" evidence="12">
    <location>
        <begin position="23"/>
        <end position="24"/>
    </location>
    <ligand>
        <name>phosphoenolpyruvate</name>
        <dbReference type="ChEBI" id="CHEBI:58702"/>
    </ligand>
</feature>
<dbReference type="InterPro" id="IPR050068">
    <property type="entry name" value="MurA_subfamily"/>
</dbReference>
<comment type="pathway">
    <text evidence="2 12">Cell wall biogenesis; peptidoglycan biosynthesis.</text>
</comment>
<keyword evidence="8 12" id="KW-0131">Cell cycle</keyword>
<dbReference type="GO" id="GO:0009252">
    <property type="term" value="P:peptidoglycan biosynthetic process"/>
    <property type="evidence" value="ECO:0007669"/>
    <property type="project" value="UniProtKB-UniRule"/>
</dbReference>
<proteinExistence type="inferred from homology"/>
<evidence type="ECO:0000256" key="7">
    <source>
        <dbReference type="ARBA" id="ARBA00022984"/>
    </source>
</evidence>
<feature type="active site" description="Proton donor" evidence="12">
    <location>
        <position position="118"/>
    </location>
</feature>